<feature type="domain" description="ApeI dehydratase-like" evidence="2">
    <location>
        <begin position="41"/>
        <end position="116"/>
    </location>
</feature>
<dbReference type="Proteomes" id="UP000622245">
    <property type="component" value="Unassembled WGS sequence"/>
</dbReference>
<dbReference type="SUPFAM" id="SSF54637">
    <property type="entry name" value="Thioesterase/thiol ester dehydrase-isomerase"/>
    <property type="match status" value="1"/>
</dbReference>
<proteinExistence type="predicted"/>
<sequence>MLTTEAPEAPETRLPSPVRSTVQVGEPLAAAGGRVRTGTVMEISPTEPVFAGHYPDFPIFPGVCLIECARLSAEVTAPDGPGTLYLEAVESSRFGGPVRPGDRLSLVLTWTALETGWRTAVRIRSERGDVASIRLRLGREGRQ</sequence>
<reference evidence="3 4" key="1">
    <citation type="submission" date="2021-01" db="EMBL/GenBank/DDBJ databases">
        <title>Draft genome sequence of Micromonospora sp. strain STR1s_6.</title>
        <authorList>
            <person name="Karlyshev A."/>
            <person name="Jawad R."/>
        </authorList>
    </citation>
    <scope>NUCLEOTIDE SEQUENCE [LARGE SCALE GENOMIC DNA]</scope>
    <source>
        <strain evidence="3 4">STR1S-6</strain>
    </source>
</reference>
<dbReference type="InterPro" id="IPR054545">
    <property type="entry name" value="ApeI-like"/>
</dbReference>
<dbReference type="RefSeq" id="WP_203150418.1">
    <property type="nucleotide sequence ID" value="NZ_JAEVHL010000138.1"/>
</dbReference>
<comment type="caution">
    <text evidence="3">The sequence shown here is derived from an EMBL/GenBank/DDBJ whole genome shotgun (WGS) entry which is preliminary data.</text>
</comment>
<dbReference type="InterPro" id="IPR029069">
    <property type="entry name" value="HotDog_dom_sf"/>
</dbReference>
<evidence type="ECO:0000259" key="2">
    <source>
        <dbReference type="Pfam" id="PF22818"/>
    </source>
</evidence>
<evidence type="ECO:0000313" key="4">
    <source>
        <dbReference type="Proteomes" id="UP000622245"/>
    </source>
</evidence>
<protein>
    <recommendedName>
        <fullName evidence="2">ApeI dehydratase-like domain-containing protein</fullName>
    </recommendedName>
</protein>
<keyword evidence="4" id="KW-1185">Reference proteome</keyword>
<dbReference type="Gene3D" id="3.10.129.10">
    <property type="entry name" value="Hotdog Thioesterase"/>
    <property type="match status" value="1"/>
</dbReference>
<gene>
    <name evidence="3" type="ORF">JM949_23000</name>
</gene>
<evidence type="ECO:0000313" key="3">
    <source>
        <dbReference type="EMBL" id="MBM0278022.1"/>
    </source>
</evidence>
<dbReference type="EMBL" id="JAEVHL010000138">
    <property type="protein sequence ID" value="MBM0278022.1"/>
    <property type="molecule type" value="Genomic_DNA"/>
</dbReference>
<organism evidence="3 4">
    <name type="scientific">Micromonospora tarensis</name>
    <dbReference type="NCBI Taxonomy" id="2806100"/>
    <lineage>
        <taxon>Bacteria</taxon>
        <taxon>Bacillati</taxon>
        <taxon>Actinomycetota</taxon>
        <taxon>Actinomycetes</taxon>
        <taxon>Micromonosporales</taxon>
        <taxon>Micromonosporaceae</taxon>
        <taxon>Micromonospora</taxon>
    </lineage>
</organism>
<evidence type="ECO:0000256" key="1">
    <source>
        <dbReference type="SAM" id="MobiDB-lite"/>
    </source>
</evidence>
<name>A0ABS1YKZ9_9ACTN</name>
<feature type="region of interest" description="Disordered" evidence="1">
    <location>
        <begin position="1"/>
        <end position="20"/>
    </location>
</feature>
<dbReference type="Pfam" id="PF22818">
    <property type="entry name" value="ApeI-like"/>
    <property type="match status" value="1"/>
</dbReference>
<accession>A0ABS1YKZ9</accession>